<dbReference type="SUPFAM" id="SSF51735">
    <property type="entry name" value="NAD(P)-binding Rossmann-fold domains"/>
    <property type="match status" value="1"/>
</dbReference>
<dbReference type="InterPro" id="IPR000683">
    <property type="entry name" value="Gfo/Idh/MocA-like_OxRdtase_N"/>
</dbReference>
<dbReference type="SUPFAM" id="SSF55347">
    <property type="entry name" value="Glyceraldehyde-3-phosphate dehydrogenase-like, C-terminal domain"/>
    <property type="match status" value="1"/>
</dbReference>
<dbReference type="InterPro" id="IPR036291">
    <property type="entry name" value="NAD(P)-bd_dom_sf"/>
</dbReference>
<dbReference type="PANTHER" id="PTHR43249:SF1">
    <property type="entry name" value="D-GLUCOSIDE 3-DEHYDROGENASE"/>
    <property type="match status" value="1"/>
</dbReference>
<feature type="domain" description="GFO/IDH/MocA-like oxidoreductase" evidence="2">
    <location>
        <begin position="135"/>
        <end position="257"/>
    </location>
</feature>
<keyword evidence="4" id="KW-1185">Reference proteome</keyword>
<proteinExistence type="predicted"/>
<protein>
    <submittedName>
        <fullName evidence="3">Gfo/Idh/MocA family protein</fullName>
    </submittedName>
</protein>
<evidence type="ECO:0000313" key="4">
    <source>
        <dbReference type="Proteomes" id="UP001589836"/>
    </source>
</evidence>
<dbReference type="Gene3D" id="3.40.50.720">
    <property type="entry name" value="NAD(P)-binding Rossmann-like Domain"/>
    <property type="match status" value="1"/>
</dbReference>
<dbReference type="Pfam" id="PF01408">
    <property type="entry name" value="GFO_IDH_MocA"/>
    <property type="match status" value="1"/>
</dbReference>
<sequence>MKMTKTYRFALIGCGVISRTHAEQISAIENAELVAVVDRNEAKMKRLAAEYNVDGYVDYHEMLKREDIDVVNILTPSGMHSDMAIACANAGKHVITEKPMDVNIEKAHAMINVCKEQGVKLAVISQHRFDPATVQVKRAIEEERLGKLILGQAAVNWYRSQEYYDSGEWRGTWELDGGGALMNQSIHTIDLLQYLMGPITQVEAKIATLTHERIEVEDIAVATVRFANGGLGTIVGTTSAYPGLSARLELFGTTGSAKIEDDELLQLFVKPDSSNSTPEDAINLASQQSGDAATGSADPGAIAGNAHRLQIEDMIEALEAGREPIVNGEEGLKPLEIILSIYESAQSRQPKTVQ</sequence>
<gene>
    <name evidence="3" type="ORF">ACFFGV_20050</name>
</gene>
<dbReference type="InterPro" id="IPR055170">
    <property type="entry name" value="GFO_IDH_MocA-like_dom"/>
</dbReference>
<reference evidence="3 4" key="1">
    <citation type="submission" date="2024-09" db="EMBL/GenBank/DDBJ databases">
        <authorList>
            <person name="Sun Q."/>
            <person name="Mori K."/>
        </authorList>
    </citation>
    <scope>NUCLEOTIDE SEQUENCE [LARGE SCALE GENOMIC DNA]</scope>
    <source>
        <strain evidence="3 4">NCAIM B.02529</strain>
    </source>
</reference>
<name>A0ABV6LUB7_9BACI</name>
<dbReference type="InterPro" id="IPR052515">
    <property type="entry name" value="Gfo/Idh/MocA_Oxidoreductase"/>
</dbReference>
<evidence type="ECO:0000259" key="1">
    <source>
        <dbReference type="Pfam" id="PF01408"/>
    </source>
</evidence>
<dbReference type="EMBL" id="JBHLTP010000023">
    <property type="protein sequence ID" value="MFC0525873.1"/>
    <property type="molecule type" value="Genomic_DNA"/>
</dbReference>
<feature type="domain" description="Gfo/Idh/MocA-like oxidoreductase N-terminal" evidence="1">
    <location>
        <begin position="8"/>
        <end position="123"/>
    </location>
</feature>
<evidence type="ECO:0000313" key="3">
    <source>
        <dbReference type="EMBL" id="MFC0525873.1"/>
    </source>
</evidence>
<comment type="caution">
    <text evidence="3">The sequence shown here is derived from an EMBL/GenBank/DDBJ whole genome shotgun (WGS) entry which is preliminary data.</text>
</comment>
<dbReference type="Gene3D" id="3.30.360.10">
    <property type="entry name" value="Dihydrodipicolinate Reductase, domain 2"/>
    <property type="match status" value="1"/>
</dbReference>
<dbReference type="Proteomes" id="UP001589836">
    <property type="component" value="Unassembled WGS sequence"/>
</dbReference>
<evidence type="ECO:0000259" key="2">
    <source>
        <dbReference type="Pfam" id="PF22725"/>
    </source>
</evidence>
<accession>A0ABV6LUB7</accession>
<dbReference type="PANTHER" id="PTHR43249">
    <property type="entry name" value="UDP-N-ACETYL-2-AMINO-2-DEOXY-D-GLUCURONATE OXIDASE"/>
    <property type="match status" value="1"/>
</dbReference>
<organism evidence="3 4">
    <name type="scientific">Pontibacillus salicampi</name>
    <dbReference type="NCBI Taxonomy" id="1449801"/>
    <lineage>
        <taxon>Bacteria</taxon>
        <taxon>Bacillati</taxon>
        <taxon>Bacillota</taxon>
        <taxon>Bacilli</taxon>
        <taxon>Bacillales</taxon>
        <taxon>Bacillaceae</taxon>
        <taxon>Pontibacillus</taxon>
    </lineage>
</organism>
<dbReference type="Pfam" id="PF22725">
    <property type="entry name" value="GFO_IDH_MocA_C3"/>
    <property type="match status" value="1"/>
</dbReference>